<protein>
    <submittedName>
        <fullName evidence="2">DUF2513 domain-containing protein</fullName>
    </submittedName>
</protein>
<dbReference type="RefSeq" id="WP_011198325.1">
    <property type="nucleotide sequence ID" value="NZ_CP035232.1"/>
</dbReference>
<dbReference type="GeneID" id="82851733"/>
<dbReference type="Proteomes" id="UP000288675">
    <property type="component" value="Chromosome"/>
</dbReference>
<keyword evidence="6" id="KW-1185">Reference proteome</keyword>
<name>A0A0J6E1P5_9BACI</name>
<dbReference type="OrthoDB" id="6960201at2"/>
<reference evidence="2 6" key="4">
    <citation type="submission" date="2023-03" db="EMBL/GenBank/DDBJ databases">
        <title>Agriculturally important microbes genome sequencing.</title>
        <authorList>
            <person name="Dunlap C."/>
        </authorList>
    </citation>
    <scope>NUCLEOTIDE SEQUENCE [LARGE SCALE GENOMIC DNA]</scope>
    <source>
        <strain evidence="2 6">CBP-3203</strain>
    </source>
</reference>
<reference evidence="1 4" key="1">
    <citation type="journal article" date="2015" name="Int. J. Syst. Evol. Microbiol.">
        <title>Bacillus glycinifermentans sp. nov., isolated from fermented soybean paste.</title>
        <authorList>
            <person name="Kim S.J."/>
            <person name="Dunlap C.A."/>
            <person name="Kwon S.W."/>
            <person name="Rooney A.P."/>
        </authorList>
    </citation>
    <scope>NUCLEOTIDE SEQUENCE [LARGE SCALE GENOMIC DNA]</scope>
    <source>
        <strain evidence="1 4">GO-13</strain>
    </source>
</reference>
<evidence type="ECO:0000313" key="4">
    <source>
        <dbReference type="Proteomes" id="UP000036168"/>
    </source>
</evidence>
<proteinExistence type="predicted"/>
<dbReference type="InterPro" id="IPR019650">
    <property type="entry name" value="DUF2513"/>
</dbReference>
<dbReference type="EMBL" id="CP035232">
    <property type="protein sequence ID" value="QAT64063.1"/>
    <property type="molecule type" value="Genomic_DNA"/>
</dbReference>
<dbReference type="Proteomes" id="UP001341297">
    <property type="component" value="Unassembled WGS sequence"/>
</dbReference>
<dbReference type="EMBL" id="LECW02000039">
    <property type="protein sequence ID" value="KRT91126.1"/>
    <property type="molecule type" value="Genomic_DNA"/>
</dbReference>
<accession>A0A0J6E807</accession>
<evidence type="ECO:0000313" key="3">
    <source>
        <dbReference type="EMBL" id="QAT64063.1"/>
    </source>
</evidence>
<evidence type="ECO:0000313" key="2">
    <source>
        <dbReference type="EMBL" id="MEC0488022.1"/>
    </source>
</evidence>
<dbReference type="EMBL" id="JARRTL010000060">
    <property type="protein sequence ID" value="MEC0488022.1"/>
    <property type="molecule type" value="Genomic_DNA"/>
</dbReference>
<reference evidence="3 5" key="3">
    <citation type="submission" date="2019-01" db="EMBL/GenBank/DDBJ databases">
        <title>Genome sequence of Bacillus glycinifermentans SRCM103574.</title>
        <authorList>
            <person name="Kong H.-J."/>
            <person name="Jeong S.-Y."/>
            <person name="Jeong D.-Y."/>
        </authorList>
    </citation>
    <scope>NUCLEOTIDE SEQUENCE [LARGE SCALE GENOMIC DNA]</scope>
    <source>
        <strain evidence="3 5">SRCM103574</strain>
    </source>
</reference>
<sequence length="126" mass="14149">MKLNYDCVRSILLELEENLTLNDGVTLYQLKDFETFKEYGYETSVYALTKLIEADFLNGSVSRADNKIDYIGVGSITWDGHQFLDNIRDNAVWSKTKDAVKSLSSVSLSILSNVGESITKKLIGLE</sequence>
<dbReference type="Proteomes" id="UP000036168">
    <property type="component" value="Unassembled WGS sequence"/>
</dbReference>
<evidence type="ECO:0000313" key="5">
    <source>
        <dbReference type="Proteomes" id="UP000288675"/>
    </source>
</evidence>
<reference evidence="1" key="2">
    <citation type="submission" date="2015-10" db="EMBL/GenBank/DDBJ databases">
        <authorList>
            <person name="Gilbert D.G."/>
        </authorList>
    </citation>
    <scope>NUCLEOTIDE SEQUENCE</scope>
    <source>
        <strain evidence="1">GO-13</strain>
    </source>
</reference>
<dbReference type="Pfam" id="PF10711">
    <property type="entry name" value="DUF2513"/>
    <property type="match status" value="1"/>
</dbReference>
<dbReference type="PATRIC" id="fig|1664069.3.peg.4521"/>
<accession>A0A0J6E1P5</accession>
<gene>
    <name evidence="1" type="ORF">AB447_223780</name>
    <name evidence="3" type="ORF">EQZ20_03465</name>
    <name evidence="2" type="ORF">P8828_25090</name>
</gene>
<dbReference type="AlphaFoldDB" id="A0A0J6E1P5"/>
<organism evidence="1 4">
    <name type="scientific">Bacillus glycinifermentans</name>
    <dbReference type="NCBI Taxonomy" id="1664069"/>
    <lineage>
        <taxon>Bacteria</taxon>
        <taxon>Bacillati</taxon>
        <taxon>Bacillota</taxon>
        <taxon>Bacilli</taxon>
        <taxon>Bacillales</taxon>
        <taxon>Bacillaceae</taxon>
        <taxon>Bacillus</taxon>
    </lineage>
</organism>
<evidence type="ECO:0000313" key="6">
    <source>
        <dbReference type="Proteomes" id="UP001341297"/>
    </source>
</evidence>
<evidence type="ECO:0000313" key="1">
    <source>
        <dbReference type="EMBL" id="KRT91126.1"/>
    </source>
</evidence>